<dbReference type="EMBL" id="LFOE01000001">
    <property type="protein sequence ID" value="OBY33470.1"/>
    <property type="molecule type" value="Genomic_DNA"/>
</dbReference>
<dbReference type="AlphaFoldDB" id="A0A1B8SLA4"/>
<reference evidence="2 3" key="1">
    <citation type="submission" date="2015-06" db="EMBL/GenBank/DDBJ databases">
        <title>Genome sequence of Mycobacterium kumamotonense strain Roo.</title>
        <authorList>
            <person name="Greninger A.L."/>
            <person name="Cunningham G."/>
            <person name="Miller S."/>
        </authorList>
    </citation>
    <scope>NUCLEOTIDE SEQUENCE [LARGE SCALE GENOMIC DNA]</scope>
    <source>
        <strain evidence="2 3">Roo</strain>
    </source>
</reference>
<dbReference type="RefSeq" id="WP_065286739.1">
    <property type="nucleotide sequence ID" value="NZ_LFOE01000001.1"/>
</dbReference>
<dbReference type="OrthoDB" id="4775600at2"/>
<feature type="region of interest" description="Disordered" evidence="1">
    <location>
        <begin position="1"/>
        <end position="29"/>
    </location>
</feature>
<name>A0A1B8SLA4_9MYCO</name>
<evidence type="ECO:0000313" key="3">
    <source>
        <dbReference type="Proteomes" id="UP000092668"/>
    </source>
</evidence>
<proteinExistence type="predicted"/>
<gene>
    <name evidence="2" type="ORF">ACT18_00535</name>
</gene>
<evidence type="ECO:0000256" key="1">
    <source>
        <dbReference type="SAM" id="MobiDB-lite"/>
    </source>
</evidence>
<protein>
    <submittedName>
        <fullName evidence="2">Uncharacterized protein</fullName>
    </submittedName>
</protein>
<evidence type="ECO:0000313" key="2">
    <source>
        <dbReference type="EMBL" id="OBY33470.1"/>
    </source>
</evidence>
<dbReference type="Proteomes" id="UP000092668">
    <property type="component" value="Unassembled WGS sequence"/>
</dbReference>
<keyword evidence="3" id="KW-1185">Reference proteome</keyword>
<sequence>MNSAEFEFVDELPEPTRHNNAGRGGNKTTARFADALRSSPGRWAKYPHELKVNSKRTVAAAINNGSRLAPAALRGDQGFRAAVRQGELYVAWFYTDSVSASREGTQ</sequence>
<accession>A0A1B8SLA4</accession>
<organism evidence="2 3">
    <name type="scientific">Mycolicibacter kumamotonensis</name>
    <dbReference type="NCBI Taxonomy" id="354243"/>
    <lineage>
        <taxon>Bacteria</taxon>
        <taxon>Bacillati</taxon>
        <taxon>Actinomycetota</taxon>
        <taxon>Actinomycetes</taxon>
        <taxon>Mycobacteriales</taxon>
        <taxon>Mycobacteriaceae</taxon>
        <taxon>Mycolicibacter</taxon>
    </lineage>
</organism>
<comment type="caution">
    <text evidence="2">The sequence shown here is derived from an EMBL/GenBank/DDBJ whole genome shotgun (WGS) entry which is preliminary data.</text>
</comment>